<protein>
    <submittedName>
        <fullName evidence="2">Uncharacterized protein</fullName>
    </submittedName>
</protein>
<keyword evidence="3" id="KW-1185">Reference proteome</keyword>
<dbReference type="EMBL" id="BSYR01000003">
    <property type="protein sequence ID" value="GMI64535.1"/>
    <property type="molecule type" value="Genomic_DNA"/>
</dbReference>
<reference evidence="2" key="1">
    <citation type="submission" date="2023-05" db="EMBL/GenBank/DDBJ databases">
        <title>Genome and transcriptome analyses reveal genes involved in the formation of fine ridges on petal epidermal cells in Hibiscus trionum.</title>
        <authorList>
            <person name="Koshimizu S."/>
            <person name="Masuda S."/>
            <person name="Ishii T."/>
            <person name="Shirasu K."/>
            <person name="Hoshino A."/>
            <person name="Arita M."/>
        </authorList>
    </citation>
    <scope>NUCLEOTIDE SEQUENCE</scope>
    <source>
        <strain evidence="2">Hamamatsu line</strain>
    </source>
</reference>
<accession>A0A9W7LID0</accession>
<keyword evidence="1" id="KW-1133">Transmembrane helix</keyword>
<dbReference type="AlphaFoldDB" id="A0A9W7LID0"/>
<name>A0A9W7LID0_HIBTR</name>
<evidence type="ECO:0000256" key="1">
    <source>
        <dbReference type="SAM" id="Phobius"/>
    </source>
</evidence>
<keyword evidence="1" id="KW-0472">Membrane</keyword>
<feature type="transmembrane region" description="Helical" evidence="1">
    <location>
        <begin position="15"/>
        <end position="41"/>
    </location>
</feature>
<proteinExistence type="predicted"/>
<sequence>MTNRGRLVLDGSFCWTIFCIPIVPGSLAVLVGEVCGCLLSFRSICSKLMGIIPFPSHLGRLPSATSLTRKA</sequence>
<evidence type="ECO:0000313" key="3">
    <source>
        <dbReference type="Proteomes" id="UP001165190"/>
    </source>
</evidence>
<keyword evidence="1" id="KW-0812">Transmembrane</keyword>
<organism evidence="2 3">
    <name type="scientific">Hibiscus trionum</name>
    <name type="common">Flower of an hour</name>
    <dbReference type="NCBI Taxonomy" id="183268"/>
    <lineage>
        <taxon>Eukaryota</taxon>
        <taxon>Viridiplantae</taxon>
        <taxon>Streptophyta</taxon>
        <taxon>Embryophyta</taxon>
        <taxon>Tracheophyta</taxon>
        <taxon>Spermatophyta</taxon>
        <taxon>Magnoliopsida</taxon>
        <taxon>eudicotyledons</taxon>
        <taxon>Gunneridae</taxon>
        <taxon>Pentapetalae</taxon>
        <taxon>rosids</taxon>
        <taxon>malvids</taxon>
        <taxon>Malvales</taxon>
        <taxon>Malvaceae</taxon>
        <taxon>Malvoideae</taxon>
        <taxon>Hibiscus</taxon>
    </lineage>
</organism>
<gene>
    <name evidence="2" type="ORF">HRI_000122800</name>
</gene>
<evidence type="ECO:0000313" key="2">
    <source>
        <dbReference type="EMBL" id="GMI64535.1"/>
    </source>
</evidence>
<comment type="caution">
    <text evidence="2">The sequence shown here is derived from an EMBL/GenBank/DDBJ whole genome shotgun (WGS) entry which is preliminary data.</text>
</comment>
<dbReference type="Proteomes" id="UP001165190">
    <property type="component" value="Unassembled WGS sequence"/>
</dbReference>